<keyword evidence="4" id="KW-1185">Reference proteome</keyword>
<dbReference type="InterPro" id="IPR027541">
    <property type="entry name" value="Ars_ATPase"/>
</dbReference>
<evidence type="ECO:0000256" key="1">
    <source>
        <dbReference type="ARBA" id="ARBA00011040"/>
    </source>
</evidence>
<dbReference type="Pfam" id="PF02374">
    <property type="entry name" value="ArsA_ATPase"/>
    <property type="match status" value="3"/>
</dbReference>
<evidence type="ECO:0000259" key="2">
    <source>
        <dbReference type="Pfam" id="PF02374"/>
    </source>
</evidence>
<dbReference type="CDD" id="cd02035">
    <property type="entry name" value="ArsA"/>
    <property type="match status" value="2"/>
</dbReference>
<dbReference type="SUPFAM" id="SSF52540">
    <property type="entry name" value="P-loop containing nucleoside triphosphate hydrolases"/>
    <property type="match status" value="2"/>
</dbReference>
<dbReference type="FunFam" id="3.40.50.300:FF:002242">
    <property type="entry name" value="Arsenical pump-driving ATPase"/>
    <property type="match status" value="1"/>
</dbReference>
<feature type="domain" description="ArsA/GET3 Anion-transporting ATPase-like" evidence="2">
    <location>
        <begin position="13"/>
        <end position="293"/>
    </location>
</feature>
<dbReference type="PANTHER" id="PTHR10803">
    <property type="entry name" value="ARSENICAL PUMP-DRIVING ATPASE ARSENITE-TRANSLOCATING ATPASE"/>
    <property type="match status" value="1"/>
</dbReference>
<feature type="domain" description="ArsA/GET3 Anion-transporting ATPase-like" evidence="2">
    <location>
        <begin position="327"/>
        <end position="467"/>
    </location>
</feature>
<dbReference type="Gene3D" id="3.40.50.300">
    <property type="entry name" value="P-loop containing nucleotide triphosphate hydrolases"/>
    <property type="match status" value="2"/>
</dbReference>
<dbReference type="GO" id="GO:0015446">
    <property type="term" value="F:ATPase-coupled arsenite transmembrane transporter activity"/>
    <property type="evidence" value="ECO:0007669"/>
    <property type="project" value="InterPro"/>
</dbReference>
<dbReference type="AlphaFoldDB" id="R9CHJ1"/>
<dbReference type="EMBL" id="ASRV01000090">
    <property type="protein sequence ID" value="EOR26671.1"/>
    <property type="molecule type" value="Genomic_DNA"/>
</dbReference>
<dbReference type="RefSeq" id="WP_016206873.1">
    <property type="nucleotide sequence ID" value="NZ_ASRV01000090.1"/>
</dbReference>
<dbReference type="PANTHER" id="PTHR10803:SF3">
    <property type="entry name" value="ATPASE GET3"/>
    <property type="match status" value="1"/>
</dbReference>
<dbReference type="InterPro" id="IPR016300">
    <property type="entry name" value="ATPase_ArsA/GET3"/>
</dbReference>
<dbReference type="InterPro" id="IPR027417">
    <property type="entry name" value="P-loop_NTPase"/>
</dbReference>
<reference evidence="3 4" key="1">
    <citation type="submission" date="2013-03" db="EMBL/GenBank/DDBJ databases">
        <title>Whole genome shotgun sequencing of Clostridium sartagoforme AAU1.</title>
        <authorList>
            <person name="Joshi C.G."/>
            <person name="Duggirala S.M."/>
            <person name="Nathani N.M."/>
            <person name="Bhatt V.D."/>
            <person name="Patel A.K."/>
            <person name="Pandya P.R."/>
            <person name="KaPatel J.A."/>
        </authorList>
    </citation>
    <scope>NUCLEOTIDE SEQUENCE [LARGE SCALE GENOMIC DNA]</scope>
    <source>
        <strain evidence="3 4">AAU1</strain>
    </source>
</reference>
<dbReference type="GO" id="GO:0016887">
    <property type="term" value="F:ATP hydrolysis activity"/>
    <property type="evidence" value="ECO:0007669"/>
    <property type="project" value="InterPro"/>
</dbReference>
<protein>
    <submittedName>
        <fullName evidence="3">Arsenical pump-driving ATPase</fullName>
    </submittedName>
</protein>
<feature type="domain" description="ArsA/GET3 Anion-transporting ATPase-like" evidence="2">
    <location>
        <begin position="473"/>
        <end position="578"/>
    </location>
</feature>
<name>R9CHJ1_9CLOT</name>
<dbReference type="PATRIC" id="fig|1202534.3.peg.1468"/>
<dbReference type="PIRSF" id="PIRSF001327">
    <property type="entry name" value="Arsenical_pump-driving_ATPase"/>
    <property type="match status" value="1"/>
</dbReference>
<dbReference type="GO" id="GO:0005524">
    <property type="term" value="F:ATP binding"/>
    <property type="evidence" value="ECO:0007669"/>
    <property type="project" value="InterPro"/>
</dbReference>
<dbReference type="NCBIfam" id="TIGR04291">
    <property type="entry name" value="arsen_driv_ArsA"/>
    <property type="match status" value="1"/>
</dbReference>
<gene>
    <name evidence="3" type="ORF">A500_07339</name>
</gene>
<dbReference type="OrthoDB" id="9780677at2"/>
<accession>R9CHJ1</accession>
<sequence>MYKTFDIKEINLTKYLFFTGKGGVGKTSTACATAVSLADEGKKIMLISTDPASNLQDVFNTELDNKGVQIKDVSNLVVANFDPEQAAAEYKESVISPYRGKLPENVLNNMEEQLSGSCTVEIAAFNEFSSFITDEKAANDFDHIIFDTAPTGHTLRMLQLPSAWSNFISENTHGASCLGQLSGLESKKEVYKNAVSNLADKTKTTLILVSRPEESPLKEAERASNELKEIGVANQILVVNGVLEKYDDDLSTALYNKQQKALNDIPVGLKGIERYKIPLRPYNITGLENVRALLKESNIKVSTDKINTTTIPKLNNVIEDIFNSNKKVIFTMGKGGVGKTTIAAAIAIGLAKKGKKVHLTTTDPAAHLKFVVDESYGITLSSIDEKKELEKYKEEVLSKARETMSDADIEYVEEDLRSPCTQEIAVFRAFAEIVGKSENEVVVIDTAPTGHTLLLLDSTQSYHREIQRSEGDIPESVKKLLPKLRNENETEVIIVTLGETTPVFEAIRLQKDLNRAGINSKWWVINSSLYATETTNEILRAKASNEIKWINKVDKISKGNFSVIEWKPKELKGKNLLEIIK</sequence>
<organism evidence="3 4">
    <name type="scientific">Clostridium sartagoforme AAU1</name>
    <dbReference type="NCBI Taxonomy" id="1202534"/>
    <lineage>
        <taxon>Bacteria</taxon>
        <taxon>Bacillati</taxon>
        <taxon>Bacillota</taxon>
        <taxon>Clostridia</taxon>
        <taxon>Eubacteriales</taxon>
        <taxon>Clostridiaceae</taxon>
        <taxon>Clostridium</taxon>
    </lineage>
</organism>
<evidence type="ECO:0000313" key="3">
    <source>
        <dbReference type="EMBL" id="EOR26671.1"/>
    </source>
</evidence>
<comment type="similarity">
    <text evidence="1">Belongs to the arsA ATPase family.</text>
</comment>
<dbReference type="NCBIfam" id="TIGR00345">
    <property type="entry name" value="GET3_arsA_TRC40"/>
    <property type="match status" value="1"/>
</dbReference>
<comment type="caution">
    <text evidence="3">The sequence shown here is derived from an EMBL/GenBank/DDBJ whole genome shotgun (WGS) entry which is preliminary data.</text>
</comment>
<dbReference type="Proteomes" id="UP000013988">
    <property type="component" value="Unassembled WGS sequence"/>
</dbReference>
<dbReference type="InterPro" id="IPR025723">
    <property type="entry name" value="ArsA/GET3_ATPase-like"/>
</dbReference>
<dbReference type="FunFam" id="3.40.50.300:FF:002241">
    <property type="entry name" value="Arsenical pump-driving ATPase"/>
    <property type="match status" value="1"/>
</dbReference>
<evidence type="ECO:0000313" key="4">
    <source>
        <dbReference type="Proteomes" id="UP000013988"/>
    </source>
</evidence>
<proteinExistence type="inferred from homology"/>